<organism evidence="1 2">
    <name type="scientific">Pediococcus argentinicus</name>
    <dbReference type="NCBI Taxonomy" id="480391"/>
    <lineage>
        <taxon>Bacteria</taxon>
        <taxon>Bacillati</taxon>
        <taxon>Bacillota</taxon>
        <taxon>Bacilli</taxon>
        <taxon>Lactobacillales</taxon>
        <taxon>Lactobacillaceae</taxon>
        <taxon>Pediococcus</taxon>
    </lineage>
</organism>
<name>A0A0R2NKM7_9LACO</name>
<sequence>MGIFNDKDPKLAVIKYLIKRELKIAIEDGLNWVITGPQMGIEQWSLECAVDLKKDYPELQIAMMMPFANFGSQWNENNRMKLNDLIAKVDFVGKVSEEEYQSPQQLKNFQSFMLNHTDGAILIYDDEHEGKSEFDLEAIRKFQETADYSLRLIDFYELQDAAEEYAEINN</sequence>
<dbReference type="Pfam" id="PF06908">
    <property type="entry name" value="YpsA"/>
    <property type="match status" value="1"/>
</dbReference>
<dbReference type="AlphaFoldDB" id="A0A0R2NKM7"/>
<reference evidence="1 2" key="1">
    <citation type="journal article" date="2015" name="Genome Announc.">
        <title>Expanding the biotechnology potential of lactobacilli through comparative genomics of 213 strains and associated genera.</title>
        <authorList>
            <person name="Sun Z."/>
            <person name="Harris H.M."/>
            <person name="McCann A."/>
            <person name="Guo C."/>
            <person name="Argimon S."/>
            <person name="Zhang W."/>
            <person name="Yang X."/>
            <person name="Jeffery I.B."/>
            <person name="Cooney J.C."/>
            <person name="Kagawa T.F."/>
            <person name="Liu W."/>
            <person name="Song Y."/>
            <person name="Salvetti E."/>
            <person name="Wrobel A."/>
            <person name="Rasinkangas P."/>
            <person name="Parkhill J."/>
            <person name="Rea M.C."/>
            <person name="O'Sullivan O."/>
            <person name="Ritari J."/>
            <person name="Douillard F.P."/>
            <person name="Paul Ross R."/>
            <person name="Yang R."/>
            <person name="Briner A.E."/>
            <person name="Felis G.E."/>
            <person name="de Vos W.M."/>
            <person name="Barrangou R."/>
            <person name="Klaenhammer T.R."/>
            <person name="Caufield P.W."/>
            <person name="Cui Y."/>
            <person name="Zhang H."/>
            <person name="O'Toole P.W."/>
        </authorList>
    </citation>
    <scope>NUCLEOTIDE SEQUENCE [LARGE SCALE GENOMIC DNA]</scope>
    <source>
        <strain evidence="1 2">DSM 23026</strain>
    </source>
</reference>
<dbReference type="SUPFAM" id="SSF102405">
    <property type="entry name" value="MCP/YpsA-like"/>
    <property type="match status" value="1"/>
</dbReference>
<dbReference type="NCBIfam" id="NF010181">
    <property type="entry name" value="PRK13660.1"/>
    <property type="match status" value="1"/>
</dbReference>
<gene>
    <name evidence="1" type="ORF">IV88_GL000122</name>
</gene>
<keyword evidence="2" id="KW-1185">Reference proteome</keyword>
<dbReference type="PANTHER" id="PTHR38440">
    <property type="entry name" value="UPF0398 PROTEIN YPSA"/>
    <property type="match status" value="1"/>
</dbReference>
<dbReference type="PIRSF" id="PIRSF021290">
    <property type="entry name" value="DUF1273"/>
    <property type="match status" value="1"/>
</dbReference>
<accession>A0A0R2NKM7</accession>
<proteinExistence type="predicted"/>
<dbReference type="InterPro" id="IPR010697">
    <property type="entry name" value="YspA"/>
</dbReference>
<protein>
    <submittedName>
        <fullName evidence="1">Uncharacterized protein</fullName>
    </submittedName>
</protein>
<comment type="caution">
    <text evidence="1">The sequence shown here is derived from an EMBL/GenBank/DDBJ whole genome shotgun (WGS) entry which is preliminary data.</text>
</comment>
<dbReference type="Gene3D" id="3.40.50.450">
    <property type="match status" value="1"/>
</dbReference>
<dbReference type="Proteomes" id="UP000051249">
    <property type="component" value="Unassembled WGS sequence"/>
</dbReference>
<dbReference type="PATRIC" id="fig|480391.4.peg.124"/>
<dbReference type="EMBL" id="JQCQ01000001">
    <property type="protein sequence ID" value="KRO26337.1"/>
    <property type="molecule type" value="Genomic_DNA"/>
</dbReference>
<evidence type="ECO:0000313" key="1">
    <source>
        <dbReference type="EMBL" id="KRO26337.1"/>
    </source>
</evidence>
<evidence type="ECO:0000313" key="2">
    <source>
        <dbReference type="Proteomes" id="UP000051249"/>
    </source>
</evidence>
<dbReference type="PANTHER" id="PTHR38440:SF1">
    <property type="entry name" value="UPF0398 PROTEIN SPR0331"/>
    <property type="match status" value="1"/>
</dbReference>